<keyword evidence="2" id="KW-1185">Reference proteome</keyword>
<reference evidence="1 2" key="1">
    <citation type="submission" date="2024-09" db="EMBL/GenBank/DDBJ databases">
        <authorList>
            <person name="Sun Q."/>
            <person name="Mori K."/>
        </authorList>
    </citation>
    <scope>NUCLEOTIDE SEQUENCE [LARGE SCALE GENOMIC DNA]</scope>
    <source>
        <strain evidence="1 2">NCAIM B.02621</strain>
    </source>
</reference>
<accession>A0ABV6R0U8</accession>
<sequence length="186" mass="19051">MVEIDALRRPQVGVCAVGLEVPAGEGGDGLWDGFSASDDAEIETAEMLVRGISGGRWHALLIVAKGRAGGPLRVQLRAENRSADGPGRLFPTGPAMARATAPAAELVRAFQGAGFETEASSEGPCDTAGALLFRTLLALADCSDAPPVGLVRVPADASGEAVDRMIGIGAPVMARRLAPLRQVVVG</sequence>
<gene>
    <name evidence="1" type="ORF">ACFFGE_05025</name>
</gene>
<protein>
    <submittedName>
        <fullName evidence="1">Uncharacterized protein</fullName>
    </submittedName>
</protein>
<name>A0ABV6R0U8_9CAUL</name>
<dbReference type="Proteomes" id="UP001589906">
    <property type="component" value="Unassembled WGS sequence"/>
</dbReference>
<organism evidence="1 2">
    <name type="scientific">Brevundimonas balnearis</name>
    <dbReference type="NCBI Taxonomy" id="1572858"/>
    <lineage>
        <taxon>Bacteria</taxon>
        <taxon>Pseudomonadati</taxon>
        <taxon>Pseudomonadota</taxon>
        <taxon>Alphaproteobacteria</taxon>
        <taxon>Caulobacterales</taxon>
        <taxon>Caulobacteraceae</taxon>
        <taxon>Brevundimonas</taxon>
    </lineage>
</organism>
<dbReference type="RefSeq" id="WP_376834909.1">
    <property type="nucleotide sequence ID" value="NZ_JBHLSW010000003.1"/>
</dbReference>
<evidence type="ECO:0000313" key="2">
    <source>
        <dbReference type="Proteomes" id="UP001589906"/>
    </source>
</evidence>
<dbReference type="EMBL" id="JBHLSW010000003">
    <property type="protein sequence ID" value="MFC0633241.1"/>
    <property type="molecule type" value="Genomic_DNA"/>
</dbReference>
<evidence type="ECO:0000313" key="1">
    <source>
        <dbReference type="EMBL" id="MFC0633241.1"/>
    </source>
</evidence>
<proteinExistence type="predicted"/>
<comment type="caution">
    <text evidence="1">The sequence shown here is derived from an EMBL/GenBank/DDBJ whole genome shotgun (WGS) entry which is preliminary data.</text>
</comment>